<evidence type="ECO:0000313" key="1">
    <source>
        <dbReference type="EMBL" id="GGD61110.1"/>
    </source>
</evidence>
<proteinExistence type="predicted"/>
<protein>
    <submittedName>
        <fullName evidence="1">Uncharacterized protein</fullName>
    </submittedName>
</protein>
<comment type="caution">
    <text evidence="1">The sequence shown here is derived from an EMBL/GenBank/DDBJ whole genome shotgun (WGS) entry which is preliminary data.</text>
</comment>
<organism evidence="1 2">
    <name type="scientific">Caballeronia grimmiae</name>
    <dbReference type="NCBI Taxonomy" id="1071679"/>
    <lineage>
        <taxon>Bacteria</taxon>
        <taxon>Pseudomonadati</taxon>
        <taxon>Pseudomonadota</taxon>
        <taxon>Betaproteobacteria</taxon>
        <taxon>Burkholderiales</taxon>
        <taxon>Burkholderiaceae</taxon>
        <taxon>Caballeronia</taxon>
    </lineage>
</organism>
<evidence type="ECO:0000313" key="2">
    <source>
        <dbReference type="Proteomes" id="UP000597138"/>
    </source>
</evidence>
<sequence>MRASAVSGRVPSMALNRKPRFSLNIMQRGAGRLSRAKAACPGAPDIGAPLILNSFAVRMRAVSAA</sequence>
<accession>A0ABQ1RAW5</accession>
<keyword evidence="2" id="KW-1185">Reference proteome</keyword>
<reference evidence="2" key="1">
    <citation type="journal article" date="2019" name="Int. J. Syst. Evol. Microbiol.">
        <title>The Global Catalogue of Microorganisms (GCM) 10K type strain sequencing project: providing services to taxonomists for standard genome sequencing and annotation.</title>
        <authorList>
            <consortium name="The Broad Institute Genomics Platform"/>
            <consortium name="The Broad Institute Genome Sequencing Center for Infectious Disease"/>
            <person name="Wu L."/>
            <person name="Ma J."/>
        </authorList>
    </citation>
    <scope>NUCLEOTIDE SEQUENCE [LARGE SCALE GENOMIC DNA]</scope>
    <source>
        <strain evidence="2">CGMCC 1.11013</strain>
    </source>
</reference>
<gene>
    <name evidence="1" type="ORF">GCM10010985_13990</name>
</gene>
<name>A0ABQ1RAW5_9BURK</name>
<dbReference type="EMBL" id="BMEG01000002">
    <property type="protein sequence ID" value="GGD61110.1"/>
    <property type="molecule type" value="Genomic_DNA"/>
</dbReference>
<dbReference type="Proteomes" id="UP000597138">
    <property type="component" value="Unassembled WGS sequence"/>
</dbReference>